<evidence type="ECO:0000313" key="3">
    <source>
        <dbReference type="EMBL" id="XAG68057.1"/>
    </source>
</evidence>
<gene>
    <name evidence="3" type="ORF">MRM75_15630</name>
</gene>
<keyword evidence="3" id="KW-0328">Glycosyltransferase</keyword>
<dbReference type="Pfam" id="PF00534">
    <property type="entry name" value="Glycos_transf_1"/>
    <property type="match status" value="1"/>
</dbReference>
<keyword evidence="3" id="KW-0808">Transferase</keyword>
<feature type="domain" description="Glycosyl transferase family 1" evidence="1">
    <location>
        <begin position="199"/>
        <end position="364"/>
    </location>
</feature>
<dbReference type="GO" id="GO:0016757">
    <property type="term" value="F:glycosyltransferase activity"/>
    <property type="evidence" value="ECO:0007669"/>
    <property type="project" value="UniProtKB-KW"/>
</dbReference>
<dbReference type="Pfam" id="PF13439">
    <property type="entry name" value="Glyco_transf_4"/>
    <property type="match status" value="1"/>
</dbReference>
<reference evidence="3" key="1">
    <citation type="submission" date="2022-03" db="EMBL/GenBank/DDBJ databases">
        <title>Sea Food Isolates.</title>
        <authorList>
            <person name="Li c."/>
        </authorList>
    </citation>
    <scope>NUCLEOTIDE SEQUENCE</scope>
    <source>
        <strain evidence="3">19CA06SA08-2</strain>
    </source>
</reference>
<feature type="domain" description="Glycosyltransferase subfamily 4-like N-terminal" evidence="2">
    <location>
        <begin position="25"/>
        <end position="188"/>
    </location>
</feature>
<dbReference type="Gene3D" id="3.40.50.2000">
    <property type="entry name" value="Glycogen Phosphorylase B"/>
    <property type="match status" value="2"/>
</dbReference>
<organism evidence="3">
    <name type="scientific">bacterium 19CA06SA08-2</name>
    <dbReference type="NCBI Taxonomy" id="2920658"/>
    <lineage>
        <taxon>Bacteria</taxon>
    </lineage>
</organism>
<evidence type="ECO:0000259" key="2">
    <source>
        <dbReference type="Pfam" id="PF13439"/>
    </source>
</evidence>
<evidence type="ECO:0000259" key="1">
    <source>
        <dbReference type="Pfam" id="PF00534"/>
    </source>
</evidence>
<dbReference type="PANTHER" id="PTHR12526:SF638">
    <property type="entry name" value="SPORE COAT PROTEIN SA"/>
    <property type="match status" value="1"/>
</dbReference>
<dbReference type="InterPro" id="IPR028098">
    <property type="entry name" value="Glyco_trans_4-like_N"/>
</dbReference>
<dbReference type="SUPFAM" id="SSF53756">
    <property type="entry name" value="UDP-Glycosyltransferase/glycogen phosphorylase"/>
    <property type="match status" value="1"/>
</dbReference>
<proteinExistence type="predicted"/>
<dbReference type="AlphaFoldDB" id="A0AAU6U2B4"/>
<dbReference type="EMBL" id="CP095353">
    <property type="protein sequence ID" value="XAG68057.1"/>
    <property type="molecule type" value="Genomic_DNA"/>
</dbReference>
<dbReference type="InterPro" id="IPR001296">
    <property type="entry name" value="Glyco_trans_1"/>
</dbReference>
<protein>
    <submittedName>
        <fullName evidence="3">Glycosyltransferase</fullName>
        <ecNumber evidence="3">2.4.-.-</ecNumber>
    </submittedName>
</protein>
<dbReference type="PANTHER" id="PTHR12526">
    <property type="entry name" value="GLYCOSYLTRANSFERASE"/>
    <property type="match status" value="1"/>
</dbReference>
<dbReference type="EC" id="2.4.-.-" evidence="3"/>
<sequence>MEYLDVSGVVRKAVIVTHIIIGLNVGGAELMLKRLIESHRERPDIEHCIISLTDMGVLGEQLTKQGVAVYCLGMSSIMKGPVTFFKLRKLLRKLRPDVVHTWMYHADLLGALAARSIGLRQIVWCIRSTDINKGGSKVTLIIRKLCALLSGWLPRVIVCAADASRKVHEAVGYASNKMQVIPNGFELAKLLPTGSNDTHIRDELGISKACTLVVSVGRYNPVKDHKTFIEAAGKVATQRNDVRFMLVGRDLEHSNSQLMALINATGQADTFYLLGERNDVPACLQASDVFCLHSVTEGFPNVLGEAMAVGLPCIATDVGDAAYLLDNPEWVVPAASPGQLADKLDAILSLSTTDREVLGQTAANRIREHFTMDVISRRYFDLYTSLIDV</sequence>
<name>A0AAU6U2B4_UNCXX</name>
<accession>A0AAU6U2B4</accession>
<dbReference type="CDD" id="cd03807">
    <property type="entry name" value="GT4_WbnK-like"/>
    <property type="match status" value="1"/>
</dbReference>